<organism evidence="3 4">
    <name type="scientific">Paracraurococcus lichenis</name>
    <dbReference type="NCBI Taxonomy" id="3064888"/>
    <lineage>
        <taxon>Bacteria</taxon>
        <taxon>Pseudomonadati</taxon>
        <taxon>Pseudomonadota</taxon>
        <taxon>Alphaproteobacteria</taxon>
        <taxon>Acetobacterales</taxon>
        <taxon>Roseomonadaceae</taxon>
        <taxon>Paracraurococcus</taxon>
    </lineage>
</organism>
<dbReference type="InterPro" id="IPR038673">
    <property type="entry name" value="OprB_sf"/>
</dbReference>
<comment type="caution">
    <text evidence="3">The sequence shown here is derived from an EMBL/GenBank/DDBJ whole genome shotgun (WGS) entry which is preliminary data.</text>
</comment>
<proteinExistence type="inferred from homology"/>
<name>A0ABT9EED1_9PROT</name>
<gene>
    <name evidence="3" type="ORF">Q7A36_40205</name>
</gene>
<sequence>MFTEMDWSVSAGISVNGWSWERFADTVGLAFNLGGLHGPQRRFLAAGGSGFILGDGRLAYAPEAVFEAFYDARLAPGLHAAADLQLVVNPGFNADRGPVPVATLRLRAAF</sequence>
<dbReference type="Proteomes" id="UP001243009">
    <property type="component" value="Unassembled WGS sequence"/>
</dbReference>
<keyword evidence="4" id="KW-1185">Reference proteome</keyword>
<reference evidence="3 4" key="1">
    <citation type="submission" date="2023-08" db="EMBL/GenBank/DDBJ databases">
        <title>The draft genome sequence of Paracraurococcus sp. LOR1-02.</title>
        <authorList>
            <person name="Kingkaew E."/>
            <person name="Tanasupawat S."/>
        </authorList>
    </citation>
    <scope>NUCLEOTIDE SEQUENCE [LARGE SCALE GENOMIC DNA]</scope>
    <source>
        <strain evidence="3 4">LOR1-02</strain>
    </source>
</reference>
<evidence type="ECO:0000313" key="4">
    <source>
        <dbReference type="Proteomes" id="UP001243009"/>
    </source>
</evidence>
<dbReference type="RefSeq" id="WP_305109392.1">
    <property type="nucleotide sequence ID" value="NZ_JAUTWS010000354.1"/>
</dbReference>
<protein>
    <submittedName>
        <fullName evidence="3">Carbohydrate porin</fullName>
    </submittedName>
</protein>
<comment type="similarity">
    <text evidence="1 2">Belongs to the OprB family.</text>
</comment>
<dbReference type="InterPro" id="IPR007049">
    <property type="entry name" value="Carb-sel_porin_OprB"/>
</dbReference>
<accession>A0ABT9EED1</accession>
<evidence type="ECO:0000256" key="2">
    <source>
        <dbReference type="RuleBase" id="RU363072"/>
    </source>
</evidence>
<evidence type="ECO:0000313" key="3">
    <source>
        <dbReference type="EMBL" id="MDO9714568.1"/>
    </source>
</evidence>
<dbReference type="Gene3D" id="2.40.160.180">
    <property type="entry name" value="Carbohydrate-selective porin OprB"/>
    <property type="match status" value="1"/>
</dbReference>
<evidence type="ECO:0000256" key="1">
    <source>
        <dbReference type="ARBA" id="ARBA00008769"/>
    </source>
</evidence>
<dbReference type="Pfam" id="PF04966">
    <property type="entry name" value="OprB"/>
    <property type="match status" value="1"/>
</dbReference>
<dbReference type="EMBL" id="JAUTWS010000354">
    <property type="protein sequence ID" value="MDO9714568.1"/>
    <property type="molecule type" value="Genomic_DNA"/>
</dbReference>